<dbReference type="PROSITE" id="PS50105">
    <property type="entry name" value="SAM_DOMAIN"/>
    <property type="match status" value="1"/>
</dbReference>
<dbReference type="PANTHER" id="PTHR47302">
    <property type="entry name" value="STERILE ALPHA MOTIF DOMAIN-CONTAINING PROTEIN 3"/>
    <property type="match status" value="1"/>
</dbReference>
<dbReference type="InterPro" id="IPR042812">
    <property type="entry name" value="SAMD3"/>
</dbReference>
<dbReference type="PANTHER" id="PTHR47302:SF1">
    <property type="entry name" value="STERILE ALPHA MOTIF DOMAIN-CONTAINING PROTEIN 3"/>
    <property type="match status" value="1"/>
</dbReference>
<dbReference type="Gene3D" id="1.10.150.50">
    <property type="entry name" value="Transcription Factor, Ets-1"/>
    <property type="match status" value="1"/>
</dbReference>
<keyword evidence="2" id="KW-1185">Reference proteome</keyword>
<dbReference type="SUPFAM" id="SSF47769">
    <property type="entry name" value="SAM/Pointed domain"/>
    <property type="match status" value="1"/>
</dbReference>
<accession>A0ABM4BWV9</accession>
<evidence type="ECO:0000259" key="1">
    <source>
        <dbReference type="PROSITE" id="PS50105"/>
    </source>
</evidence>
<organism evidence="2 3">
    <name type="scientific">Hydra vulgaris</name>
    <name type="common">Hydra</name>
    <name type="synonym">Hydra attenuata</name>
    <dbReference type="NCBI Taxonomy" id="6087"/>
    <lineage>
        <taxon>Eukaryota</taxon>
        <taxon>Metazoa</taxon>
        <taxon>Cnidaria</taxon>
        <taxon>Hydrozoa</taxon>
        <taxon>Hydroidolina</taxon>
        <taxon>Anthoathecata</taxon>
        <taxon>Aplanulata</taxon>
        <taxon>Hydridae</taxon>
        <taxon>Hydra</taxon>
    </lineage>
</organism>
<name>A0ABM4BWV9_HYDVU</name>
<dbReference type="SMART" id="SM00454">
    <property type="entry name" value="SAM"/>
    <property type="match status" value="1"/>
</dbReference>
<gene>
    <name evidence="3" type="primary">LOC136080684</name>
</gene>
<dbReference type="Proteomes" id="UP001652625">
    <property type="component" value="Chromosome 05"/>
</dbReference>
<dbReference type="Pfam" id="PF07647">
    <property type="entry name" value="SAM_2"/>
    <property type="match status" value="1"/>
</dbReference>
<reference evidence="3" key="1">
    <citation type="submission" date="2025-08" db="UniProtKB">
        <authorList>
            <consortium name="RefSeq"/>
        </authorList>
    </citation>
    <scope>IDENTIFICATION</scope>
</reference>
<feature type="domain" description="SAM" evidence="1">
    <location>
        <begin position="8"/>
        <end position="51"/>
    </location>
</feature>
<dbReference type="InterPro" id="IPR013761">
    <property type="entry name" value="SAM/pointed_sf"/>
</dbReference>
<dbReference type="GeneID" id="136080684"/>
<evidence type="ECO:0000313" key="2">
    <source>
        <dbReference type="Proteomes" id="UP001652625"/>
    </source>
</evidence>
<proteinExistence type="predicted"/>
<dbReference type="InterPro" id="IPR001660">
    <property type="entry name" value="SAM"/>
</dbReference>
<evidence type="ECO:0000313" key="3">
    <source>
        <dbReference type="RefSeq" id="XP_065653720.1"/>
    </source>
</evidence>
<protein>
    <submittedName>
        <fullName evidence="3">Uncharacterized protein LOC136080684 isoform X1</fullName>
    </submittedName>
</protein>
<sequence>MSANIENWSPTEVAKWLINNGFNEQTAAEFERHELTGDYLCDLTEQMLTELLPLIKDRIRFIRLLKTTKQSVSTALDNSESTYTAVVSVNNEKGETTNSGSFSEIEEAECVRSQMQEFPFVYQLPLFPGNIIAKLQCQDKASFGLGSKSKALLIDALFDDLKRRDILYPTRRIYSAVSSAVILKYPFLADYDGSSNTIRVALRRKFKKYTQPLCSENSIAVIREKFGRPGVSGTKRKVDQVEIDQPDNSTLSKTARVKLANVIQGEDHISIKKHQDALKKEIKKQTPNFDLIQDKMKRTCGYRQLFCHAHATAEVLEEFPCLRLNIFFTADVILLYGVDVTKLEMKLLSLYNAVIKEAARRCKKYCEYSTMINKHLEETLDNGKRQDWKVMLVTLLLPSLFGEKEELFFPLPKQEIPLSPVILPQDDEWNISVDKEVLFPKTICTFSEAFQAWFAAFWIFSIEFPKGLINTCQFLEKVLLGGKGKVPNVVSKWGNRLLHLNGNTNYSSHIATRRRVECINRQGSFVS</sequence>
<dbReference type="RefSeq" id="XP_065653720.1">
    <property type="nucleotide sequence ID" value="XM_065797648.1"/>
</dbReference>